<dbReference type="EMBL" id="AUZY01010322">
    <property type="protein sequence ID" value="EQD39155.1"/>
    <property type="molecule type" value="Genomic_DNA"/>
</dbReference>
<evidence type="ECO:0000259" key="1">
    <source>
        <dbReference type="Pfam" id="PF00733"/>
    </source>
</evidence>
<dbReference type="InterPro" id="IPR001962">
    <property type="entry name" value="Asn_synthase"/>
</dbReference>
<proteinExistence type="predicted"/>
<gene>
    <name evidence="2" type="ORF">B1B_15512</name>
</gene>
<dbReference type="Pfam" id="PF00733">
    <property type="entry name" value="Asn_synthase"/>
    <property type="match status" value="1"/>
</dbReference>
<comment type="caution">
    <text evidence="2">The sequence shown here is derived from an EMBL/GenBank/DDBJ whole genome shotgun (WGS) entry which is preliminary data.</text>
</comment>
<dbReference type="InterPro" id="IPR051786">
    <property type="entry name" value="ASN_synthetase/amidase"/>
</dbReference>
<protein>
    <submittedName>
        <fullName evidence="2">Asparagine synthase (Glutamine-hydrolyzing)</fullName>
    </submittedName>
</protein>
<dbReference type="PANTHER" id="PTHR43284:SF1">
    <property type="entry name" value="ASPARAGINE SYNTHETASE"/>
    <property type="match status" value="1"/>
</dbReference>
<sequence>MGSERIRQTLRDSVSAHLVADVPVGALLSDGIDSSALVGLKVVISGVGGDELFGGYPSFREIPRWVRTMRRIRAIPLAAASGYLLTRLARRMSPAIPPKLPGLFRYGHTMAGAYFVRRGLFMPWELSDLLDPDFARAGLEALTPSPWQTEDTGG</sequence>
<organism evidence="2">
    <name type="scientific">mine drainage metagenome</name>
    <dbReference type="NCBI Taxonomy" id="410659"/>
    <lineage>
        <taxon>unclassified sequences</taxon>
        <taxon>metagenomes</taxon>
        <taxon>ecological metagenomes</taxon>
    </lineage>
</organism>
<dbReference type="InterPro" id="IPR014729">
    <property type="entry name" value="Rossmann-like_a/b/a_fold"/>
</dbReference>
<reference evidence="2" key="1">
    <citation type="submission" date="2013-08" db="EMBL/GenBank/DDBJ databases">
        <authorList>
            <person name="Mendez C."/>
            <person name="Richter M."/>
            <person name="Ferrer M."/>
            <person name="Sanchez J."/>
        </authorList>
    </citation>
    <scope>NUCLEOTIDE SEQUENCE</scope>
</reference>
<accession>T1ABF3</accession>
<dbReference type="PANTHER" id="PTHR43284">
    <property type="entry name" value="ASPARAGINE SYNTHETASE (GLUTAMINE-HYDROLYZING)"/>
    <property type="match status" value="1"/>
</dbReference>
<dbReference type="GO" id="GO:0004066">
    <property type="term" value="F:asparagine synthase (glutamine-hydrolyzing) activity"/>
    <property type="evidence" value="ECO:0007669"/>
    <property type="project" value="InterPro"/>
</dbReference>
<dbReference type="SUPFAM" id="SSF52402">
    <property type="entry name" value="Adenine nucleotide alpha hydrolases-like"/>
    <property type="match status" value="1"/>
</dbReference>
<dbReference type="Gene3D" id="3.40.50.620">
    <property type="entry name" value="HUPs"/>
    <property type="match status" value="2"/>
</dbReference>
<dbReference type="AlphaFoldDB" id="T1ABF3"/>
<dbReference type="GO" id="GO:0006529">
    <property type="term" value="P:asparagine biosynthetic process"/>
    <property type="evidence" value="ECO:0007669"/>
    <property type="project" value="InterPro"/>
</dbReference>
<name>T1ABF3_9ZZZZ</name>
<dbReference type="GO" id="GO:0005829">
    <property type="term" value="C:cytosol"/>
    <property type="evidence" value="ECO:0007669"/>
    <property type="project" value="TreeGrafter"/>
</dbReference>
<reference evidence="2" key="2">
    <citation type="journal article" date="2014" name="ISME J.">
        <title>Microbial stratification in low pH oxic and suboxic macroscopic growths along an acid mine drainage.</title>
        <authorList>
            <person name="Mendez-Garcia C."/>
            <person name="Mesa V."/>
            <person name="Sprenger R.R."/>
            <person name="Richter M."/>
            <person name="Diez M.S."/>
            <person name="Solano J."/>
            <person name="Bargiela R."/>
            <person name="Golyshina O.V."/>
            <person name="Manteca A."/>
            <person name="Ramos J.L."/>
            <person name="Gallego J.R."/>
            <person name="Llorente I."/>
            <person name="Martins Dos Santos V.A."/>
            <person name="Jensen O.N."/>
            <person name="Pelaez A.I."/>
            <person name="Sanchez J."/>
            <person name="Ferrer M."/>
        </authorList>
    </citation>
    <scope>NUCLEOTIDE SEQUENCE</scope>
</reference>
<evidence type="ECO:0000313" key="2">
    <source>
        <dbReference type="EMBL" id="EQD39155.1"/>
    </source>
</evidence>
<feature type="non-terminal residue" evidence="2">
    <location>
        <position position="154"/>
    </location>
</feature>
<feature type="domain" description="Asparagine synthetase" evidence="1">
    <location>
        <begin position="6"/>
        <end position="40"/>
    </location>
</feature>